<accession>A0A139WQK5</accession>
<sequence length="69" mass="8208">MYHIFKIEPTKGLPTWNLVAIFFSYEEAKIFTEYLNQEQSEFKYKLTGNGWGYFNPLSYIPPYVDKPGF</sequence>
<dbReference type="EMBL" id="ANNX02000064">
    <property type="protein sequence ID" value="KYC34705.1"/>
    <property type="molecule type" value="Genomic_DNA"/>
</dbReference>
<dbReference type="Proteomes" id="UP000076925">
    <property type="component" value="Unassembled WGS sequence"/>
</dbReference>
<proteinExistence type="predicted"/>
<reference evidence="1 2" key="1">
    <citation type="journal article" date="2013" name="Genome Biol. Evol.">
        <title>Genomes of Stigonematalean cyanobacteria (subsection V) and the evolution of oxygenic photosynthesis from prokaryotes to plastids.</title>
        <authorList>
            <person name="Dagan T."/>
            <person name="Roettger M."/>
            <person name="Stucken K."/>
            <person name="Landan G."/>
            <person name="Koch R."/>
            <person name="Major P."/>
            <person name="Gould S.B."/>
            <person name="Goremykin V.V."/>
            <person name="Rippka R."/>
            <person name="Tandeau de Marsac N."/>
            <person name="Gugger M."/>
            <person name="Lockhart P.J."/>
            <person name="Allen J.F."/>
            <person name="Brune I."/>
            <person name="Maus I."/>
            <person name="Puhler A."/>
            <person name="Martin W.F."/>
        </authorList>
    </citation>
    <scope>NUCLEOTIDE SEQUENCE [LARGE SCALE GENOMIC DNA]</scope>
    <source>
        <strain evidence="1 2">PCC 7110</strain>
    </source>
</reference>
<organism evidence="1 2">
    <name type="scientific">Scytonema hofmannii PCC 7110</name>
    <dbReference type="NCBI Taxonomy" id="128403"/>
    <lineage>
        <taxon>Bacteria</taxon>
        <taxon>Bacillati</taxon>
        <taxon>Cyanobacteriota</taxon>
        <taxon>Cyanophyceae</taxon>
        <taxon>Nostocales</taxon>
        <taxon>Scytonemataceae</taxon>
        <taxon>Scytonema</taxon>
    </lineage>
</organism>
<gene>
    <name evidence="1" type="ORF">WA1_49125</name>
</gene>
<dbReference type="AlphaFoldDB" id="A0A139WQK5"/>
<protein>
    <submittedName>
        <fullName evidence="1">Uncharacterized protein</fullName>
    </submittedName>
</protein>
<dbReference type="RefSeq" id="WP_017741155.1">
    <property type="nucleotide sequence ID" value="NZ_KQ976355.1"/>
</dbReference>
<name>A0A139WQK5_9CYAN</name>
<comment type="caution">
    <text evidence="1">The sequence shown here is derived from an EMBL/GenBank/DDBJ whole genome shotgun (WGS) entry which is preliminary data.</text>
</comment>
<evidence type="ECO:0000313" key="1">
    <source>
        <dbReference type="EMBL" id="KYC34705.1"/>
    </source>
</evidence>
<dbReference type="STRING" id="128403.WA1_49125"/>
<keyword evidence="2" id="KW-1185">Reference proteome</keyword>
<evidence type="ECO:0000313" key="2">
    <source>
        <dbReference type="Proteomes" id="UP000076925"/>
    </source>
</evidence>